<gene>
    <name evidence="1" type="ORF">B7492_34195</name>
</gene>
<reference evidence="1 2" key="1">
    <citation type="submission" date="2017-04" db="EMBL/GenBank/DDBJ databases">
        <title>The Characteristic of a Fine Plant Growth-Promoting Rhizobacteria Bacillus mycoides Gnyt1 and its Whole Genome Sequencing Analysis.</title>
        <authorList>
            <person name="Li J.H."/>
            <person name="Yao T."/>
        </authorList>
    </citation>
    <scope>NUCLEOTIDE SEQUENCE [LARGE SCALE GENOMIC DNA]</scope>
    <source>
        <strain evidence="1 2">Gnyt1</strain>
        <plasmid evidence="2">Plasmid unnamed7</plasmid>
    </source>
</reference>
<protein>
    <submittedName>
        <fullName evidence="1">Uncharacterized protein</fullName>
    </submittedName>
</protein>
<organism evidence="1 2">
    <name type="scientific">Bacillus mycoides</name>
    <dbReference type="NCBI Taxonomy" id="1405"/>
    <lineage>
        <taxon>Bacteria</taxon>
        <taxon>Bacillati</taxon>
        <taxon>Bacillota</taxon>
        <taxon>Bacilli</taxon>
        <taxon>Bacillales</taxon>
        <taxon>Bacillaceae</taxon>
        <taxon>Bacillus</taxon>
        <taxon>Bacillus cereus group</taxon>
    </lineage>
</organism>
<dbReference type="RefSeq" id="WP_085313751.1">
    <property type="nucleotide sequence ID" value="NZ_CP020750.1"/>
</dbReference>
<evidence type="ECO:0000313" key="2">
    <source>
        <dbReference type="Proteomes" id="UP000192932"/>
    </source>
</evidence>
<proteinExistence type="predicted"/>
<dbReference type="EMBL" id="CP020750">
    <property type="protein sequence ID" value="ARJ26083.1"/>
    <property type="molecule type" value="Genomic_DNA"/>
</dbReference>
<evidence type="ECO:0000313" key="1">
    <source>
        <dbReference type="EMBL" id="ARJ26083.1"/>
    </source>
</evidence>
<accession>A0A1W6AJR0</accession>
<keyword evidence="1" id="KW-0614">Plasmid</keyword>
<dbReference type="Proteomes" id="UP000192932">
    <property type="component" value="Plasmid unnamed7"/>
</dbReference>
<geneLocation type="plasmid" evidence="1 2">
    <name>unnamed7</name>
</geneLocation>
<dbReference type="AlphaFoldDB" id="A0A1W6AJR0"/>
<sequence length="140" mass="16558">MKQLPDKIIGLDQVRINRGIGKICKCEKRKFVIDTTNRRVTCNSCGSVVDPYEAIVDLSTQHEEFNKQVERLLEQKKQIAAYKPHLRIIKSLESSYRGRKMLPRCPRCSEPFYLEELAAWTNKEYAERRIEKWKEQNQTK</sequence>
<name>A0A1W6AJR0_BACMY</name>